<evidence type="ECO:0000256" key="5">
    <source>
        <dbReference type="ARBA" id="ARBA00022989"/>
    </source>
</evidence>
<keyword evidence="6 7" id="KW-0472">Membrane</keyword>
<name>A0A326UFZ5_THEHA</name>
<accession>A0A326UFZ5</accession>
<dbReference type="Gene3D" id="3.90.550.10">
    <property type="entry name" value="Spore Coat Polysaccharide Biosynthesis Protein SpsA, Chain A"/>
    <property type="match status" value="1"/>
</dbReference>
<feature type="transmembrane region" description="Helical" evidence="7">
    <location>
        <begin position="451"/>
        <end position="472"/>
    </location>
</feature>
<feature type="transmembrane region" description="Helical" evidence="7">
    <location>
        <begin position="408"/>
        <end position="431"/>
    </location>
</feature>
<feature type="transmembrane region" description="Helical" evidence="7">
    <location>
        <begin position="479"/>
        <end position="504"/>
    </location>
</feature>
<feature type="transmembrane region" description="Helical" evidence="7">
    <location>
        <begin position="681"/>
        <end position="702"/>
    </location>
</feature>
<feature type="transmembrane region" description="Helical" evidence="7">
    <location>
        <begin position="902"/>
        <end position="925"/>
    </location>
</feature>
<evidence type="ECO:0000256" key="6">
    <source>
        <dbReference type="ARBA" id="ARBA00023136"/>
    </source>
</evidence>
<dbReference type="CDD" id="cd06427">
    <property type="entry name" value="CESA_like_2"/>
    <property type="match status" value="1"/>
</dbReference>
<evidence type="ECO:0000256" key="7">
    <source>
        <dbReference type="SAM" id="Phobius"/>
    </source>
</evidence>
<evidence type="ECO:0000256" key="2">
    <source>
        <dbReference type="ARBA" id="ARBA00022676"/>
    </source>
</evidence>
<feature type="transmembrane region" description="Helical" evidence="7">
    <location>
        <begin position="760"/>
        <end position="792"/>
    </location>
</feature>
<dbReference type="InterPro" id="IPR050321">
    <property type="entry name" value="Glycosyltr_2/OpgH_subfam"/>
</dbReference>
<dbReference type="AlphaFoldDB" id="A0A326UFZ5"/>
<dbReference type="PANTHER" id="PTHR43867">
    <property type="entry name" value="CELLULOSE SYNTHASE CATALYTIC SUBUNIT A [UDP-FORMING]"/>
    <property type="match status" value="1"/>
</dbReference>
<feature type="transmembrane region" description="Helical" evidence="7">
    <location>
        <begin position="84"/>
        <end position="103"/>
    </location>
</feature>
<dbReference type="EMBL" id="QKUF01000001">
    <property type="protein sequence ID" value="PZW36825.1"/>
    <property type="molecule type" value="Genomic_DNA"/>
</dbReference>
<feature type="transmembrane region" description="Helical" evidence="7">
    <location>
        <begin position="937"/>
        <end position="955"/>
    </location>
</feature>
<proteinExistence type="predicted"/>
<evidence type="ECO:0000313" key="8">
    <source>
        <dbReference type="EMBL" id="PZW36825.1"/>
    </source>
</evidence>
<gene>
    <name evidence="8" type="ORF">EI42_01011</name>
</gene>
<keyword evidence="4 7" id="KW-0812">Transmembrane</keyword>
<dbReference type="SUPFAM" id="SSF53448">
    <property type="entry name" value="Nucleotide-diphospho-sugar transferases"/>
    <property type="match status" value="1"/>
</dbReference>
<dbReference type="InterPro" id="IPR029044">
    <property type="entry name" value="Nucleotide-diphossugar_trans"/>
</dbReference>
<sequence>MMIQRMIAPRLKIPKKQTSNTLEHYKVWLAKQAEWEKNHDPIKETEEYRRAAARIVRVRNKNVQVFVPFRPGLSAFQVWSRSQMVIACMVVLAGLAGVFFSGLTLLVATIALITIVYALHLLLSFWMLARVAGPSETTKVDEILLRQLKDVEWPRYTVLCPLYREATVVPQLLRALKQLDYPEDKLQILLLTEEDDTQTRSVIRAQALPPHFHLVTVPPGEPRTKPRACNYGLMYATGSYIVIYDAEDVPDPFQLKKAVLAFARHDTEVVCVQARLNCYNAKQNLLTRWYTAEYSMWFDLILPGLQKLGLMVPLGGTSNHFRASVLRALGGWDAFNVTEDCDLGLRLSRCGFKTVVLDSTTYEEAVSQGGNWLRQRSRWIKGYFQTYFVHTRYPLTPGRRELRNLFSLHLLIGSGACMLFINPIMWALFLLYLFCKDLVMPFYHTLFPLPIFYLGIFCFAFGNFFYVYLYLLGCARRKLYALMPCALLIPLYWVGGCLAALLALGELVFRPHYWQKTTHGLHLKDGQSIQGYPSEERASATLKLTRSRTDFILPVTDKILRVNPLPMMLNRMYATLQTFPLPVFTRMQAPAAEVKKRRCSDHWLMVVLGTASVLSIASCGYFFWRRQILLYSEATIQLRLAHHAFESIASGQALPAGTWFSMPQVVILPFIWNSYLWQTGLAGSLGSMLCYLCTACFLYLTIKRLTGRSILSYLGTLLFLLNPNMLYLQATPLAEAVGIATCTTTLFFFLAWVQEQRLRLLILSGACSLLAMMAHPLGWGVFLALLILLVVIGKLQRQSFSCIGSNLLLFGLWGVWGLVLWECWNLIQARNPLLELSRLALFPVEMWHTQGISPAFHHIGIALKIAAFAPAFFAGIVPVMLACIGIVLYVRRQKLTPVTLTVLTFGIVPFVFLVLALYTGQLFILLPDTSHASFHNVRFGSLLLVPVALFCALFCDSVRLEHWRPFSRIMLVIFALLILGQSVALAADGGVVLEERQQGQTCEPVPLVYRYLEQHYNGGIILQRRPDPRLSTIQRRNLLDERSGLRWKQALQEPERFAEWVVYDGGMKALDVKSARFRTHYLLLVQDTSGMQLFYKKGGPSLHHVARVVEQPCPEHQH</sequence>
<dbReference type="Pfam" id="PF13641">
    <property type="entry name" value="Glyco_tranf_2_3"/>
    <property type="match status" value="1"/>
</dbReference>
<keyword evidence="9" id="KW-1185">Reference proteome</keyword>
<feature type="transmembrane region" description="Helical" evidence="7">
    <location>
        <begin position="709"/>
        <end position="727"/>
    </location>
</feature>
<feature type="transmembrane region" description="Helical" evidence="7">
    <location>
        <begin position="807"/>
        <end position="827"/>
    </location>
</feature>
<evidence type="ECO:0000313" key="9">
    <source>
        <dbReference type="Proteomes" id="UP000248806"/>
    </source>
</evidence>
<feature type="transmembrane region" description="Helical" evidence="7">
    <location>
        <begin position="109"/>
        <end position="129"/>
    </location>
</feature>
<feature type="transmembrane region" description="Helical" evidence="7">
    <location>
        <begin position="603"/>
        <end position="624"/>
    </location>
</feature>
<evidence type="ECO:0000256" key="4">
    <source>
        <dbReference type="ARBA" id="ARBA00022692"/>
    </source>
</evidence>
<dbReference type="GO" id="GO:0016020">
    <property type="term" value="C:membrane"/>
    <property type="evidence" value="ECO:0007669"/>
    <property type="project" value="UniProtKB-SubCell"/>
</dbReference>
<dbReference type="OrthoDB" id="9768769at2"/>
<keyword evidence="5 7" id="KW-1133">Transmembrane helix</keyword>
<dbReference type="Proteomes" id="UP000248806">
    <property type="component" value="Unassembled WGS sequence"/>
</dbReference>
<keyword evidence="3 8" id="KW-0808">Transferase</keyword>
<reference evidence="8 9" key="1">
    <citation type="submission" date="2018-06" db="EMBL/GenBank/DDBJ databases">
        <title>Genomic Encyclopedia of Archaeal and Bacterial Type Strains, Phase II (KMG-II): from individual species to whole genera.</title>
        <authorList>
            <person name="Goeker M."/>
        </authorList>
    </citation>
    <scope>NUCLEOTIDE SEQUENCE [LARGE SCALE GENOMIC DNA]</scope>
    <source>
        <strain evidence="8 9">ATCC BAA-1881</strain>
    </source>
</reference>
<feature type="transmembrane region" description="Helical" evidence="7">
    <location>
        <begin position="967"/>
        <end position="987"/>
    </location>
</feature>
<protein>
    <submittedName>
        <fullName evidence="8">Cellulose synthase/poly-beta-1,6-N-acetylglucosamine synthase-like glycosyltransferase</fullName>
    </submittedName>
</protein>
<comment type="caution">
    <text evidence="8">The sequence shown here is derived from an EMBL/GenBank/DDBJ whole genome shotgun (WGS) entry which is preliminary data.</text>
</comment>
<organism evidence="8 9">
    <name type="scientific">Thermosporothrix hazakensis</name>
    <dbReference type="NCBI Taxonomy" id="644383"/>
    <lineage>
        <taxon>Bacteria</taxon>
        <taxon>Bacillati</taxon>
        <taxon>Chloroflexota</taxon>
        <taxon>Ktedonobacteria</taxon>
        <taxon>Ktedonobacterales</taxon>
        <taxon>Thermosporotrichaceae</taxon>
        <taxon>Thermosporothrix</taxon>
    </lineage>
</organism>
<dbReference type="RefSeq" id="WP_111319412.1">
    <property type="nucleotide sequence ID" value="NZ_BIFX01000001.1"/>
</dbReference>
<keyword evidence="2" id="KW-0328">Glycosyltransferase</keyword>
<feature type="transmembrane region" description="Helical" evidence="7">
    <location>
        <begin position="733"/>
        <end position="753"/>
    </location>
</feature>
<feature type="transmembrane region" description="Helical" evidence="7">
    <location>
        <begin position="865"/>
        <end position="890"/>
    </location>
</feature>
<evidence type="ECO:0000256" key="3">
    <source>
        <dbReference type="ARBA" id="ARBA00022679"/>
    </source>
</evidence>
<comment type="subcellular location">
    <subcellularLocation>
        <location evidence="1">Membrane</location>
        <topology evidence="1">Multi-pass membrane protein</topology>
    </subcellularLocation>
</comment>
<evidence type="ECO:0000256" key="1">
    <source>
        <dbReference type="ARBA" id="ARBA00004141"/>
    </source>
</evidence>
<dbReference type="PANTHER" id="PTHR43867:SF2">
    <property type="entry name" value="CELLULOSE SYNTHASE CATALYTIC SUBUNIT A [UDP-FORMING]"/>
    <property type="match status" value="1"/>
</dbReference>
<dbReference type="GO" id="GO:0016757">
    <property type="term" value="F:glycosyltransferase activity"/>
    <property type="evidence" value="ECO:0007669"/>
    <property type="project" value="UniProtKB-KW"/>
</dbReference>